<accession>A0A6M2E2C7</accession>
<feature type="transmembrane region" description="Helical" evidence="1">
    <location>
        <begin position="45"/>
        <end position="64"/>
    </location>
</feature>
<keyword evidence="1" id="KW-0472">Membrane</keyword>
<name>A0A6M2E2C7_XENCH</name>
<keyword evidence="1" id="KW-1133">Transmembrane helix</keyword>
<evidence type="ECO:0000256" key="1">
    <source>
        <dbReference type="SAM" id="Phobius"/>
    </source>
</evidence>
<proteinExistence type="predicted"/>
<reference evidence="2" key="1">
    <citation type="submission" date="2020-03" db="EMBL/GenBank/DDBJ databases">
        <title>Transcriptomic Profiling of the Digestive Tract of the Rat Flea, Xenopsylla cheopis, Following Blood Feeding and Infection with Yersinia pestis.</title>
        <authorList>
            <person name="Bland D.M."/>
            <person name="Martens C.A."/>
            <person name="Virtaneva K."/>
            <person name="Kanakabandi K."/>
            <person name="Long D."/>
            <person name="Rosenke R."/>
            <person name="Saturday G.A."/>
            <person name="Hoyt F.H."/>
            <person name="Bruno D.P."/>
            <person name="Ribeiro J.M.C."/>
            <person name="Hinnebusch J."/>
        </authorList>
    </citation>
    <scope>NUCLEOTIDE SEQUENCE</scope>
</reference>
<sequence>MTFSIPFWVSFLTVCQILEGSVFMWASQAFHWFLRCSFTCLEMSLATSDFVLAQTFLGAFFMSILRSMNSGSAVDFVFSILLRFGMDVSAALAIISVRCAVARSISLAVAMGMVWSTELLMDRNCVQSAAP</sequence>
<organism evidence="2">
    <name type="scientific">Xenopsylla cheopis</name>
    <name type="common">Oriental rat flea</name>
    <name type="synonym">Pulex cheopis</name>
    <dbReference type="NCBI Taxonomy" id="163159"/>
    <lineage>
        <taxon>Eukaryota</taxon>
        <taxon>Metazoa</taxon>
        <taxon>Ecdysozoa</taxon>
        <taxon>Arthropoda</taxon>
        <taxon>Hexapoda</taxon>
        <taxon>Insecta</taxon>
        <taxon>Pterygota</taxon>
        <taxon>Neoptera</taxon>
        <taxon>Endopterygota</taxon>
        <taxon>Siphonaptera</taxon>
        <taxon>Pulicidae</taxon>
        <taxon>Xenopsyllinae</taxon>
        <taxon>Xenopsylla</taxon>
    </lineage>
</organism>
<keyword evidence="1" id="KW-0812">Transmembrane</keyword>
<protein>
    <submittedName>
        <fullName evidence="2">Putative product</fullName>
    </submittedName>
</protein>
<dbReference type="EMBL" id="GIIL01007892">
    <property type="protein sequence ID" value="NOV51618.1"/>
    <property type="molecule type" value="Transcribed_RNA"/>
</dbReference>
<dbReference type="AlphaFoldDB" id="A0A6M2E2C7"/>
<evidence type="ECO:0000313" key="2">
    <source>
        <dbReference type="EMBL" id="NOV51618.1"/>
    </source>
</evidence>
<feature type="transmembrane region" description="Helical" evidence="1">
    <location>
        <begin position="76"/>
        <end position="95"/>
    </location>
</feature>